<evidence type="ECO:0000256" key="2">
    <source>
        <dbReference type="ARBA" id="ARBA00022963"/>
    </source>
</evidence>
<dbReference type="Gene3D" id="3.40.50.1820">
    <property type="entry name" value="alpha/beta hydrolase"/>
    <property type="match status" value="1"/>
</dbReference>
<evidence type="ECO:0000313" key="7">
    <source>
        <dbReference type="Proteomes" id="UP000003477"/>
    </source>
</evidence>
<evidence type="ECO:0000256" key="4">
    <source>
        <dbReference type="SAM" id="SignalP"/>
    </source>
</evidence>
<keyword evidence="2" id="KW-0442">Lipid degradation</keyword>
<name>G5IXU8_CROWT</name>
<dbReference type="PROSITE" id="PS51257">
    <property type="entry name" value="PROKAR_LIPOPROTEIN"/>
    <property type="match status" value="1"/>
</dbReference>
<feature type="signal peptide" evidence="4">
    <location>
        <begin position="1"/>
        <end position="27"/>
    </location>
</feature>
<dbReference type="GO" id="GO:0016042">
    <property type="term" value="P:lipid catabolic process"/>
    <property type="evidence" value="ECO:0007669"/>
    <property type="project" value="UniProtKB-KW"/>
</dbReference>
<dbReference type="InterPro" id="IPR029058">
    <property type="entry name" value="AB_hydrolase_fold"/>
</dbReference>
<keyword evidence="4" id="KW-0732">Signal</keyword>
<feature type="chain" id="PRO_5003479066" description="DUF1400 domain-containing protein" evidence="4">
    <location>
        <begin position="28"/>
        <end position="557"/>
    </location>
</feature>
<protein>
    <recommendedName>
        <fullName evidence="5">DUF1400 domain-containing protein</fullName>
    </recommendedName>
</protein>
<evidence type="ECO:0000313" key="6">
    <source>
        <dbReference type="EMBL" id="EHJ15237.1"/>
    </source>
</evidence>
<comment type="caution">
    <text evidence="6">The sequence shown here is derived from an EMBL/GenBank/DDBJ whole genome shotgun (WGS) entry which is preliminary data.</text>
</comment>
<dbReference type="EMBL" id="AESD01000017">
    <property type="protein sequence ID" value="EHJ15237.1"/>
    <property type="molecule type" value="Genomic_DNA"/>
</dbReference>
<keyword evidence="3" id="KW-0443">Lipid metabolism</keyword>
<dbReference type="GO" id="GO:0003847">
    <property type="term" value="F:1-alkyl-2-acetylglycerophosphocholine esterase activity"/>
    <property type="evidence" value="ECO:0007669"/>
    <property type="project" value="TreeGrafter"/>
</dbReference>
<dbReference type="RefSeq" id="WP_007308792.1">
    <property type="nucleotide sequence ID" value="NZ_AESD01000017.1"/>
</dbReference>
<evidence type="ECO:0000259" key="5">
    <source>
        <dbReference type="Pfam" id="PF07176"/>
    </source>
</evidence>
<dbReference type="Pfam" id="PF03403">
    <property type="entry name" value="PAF-AH_p_II"/>
    <property type="match status" value="1"/>
</dbReference>
<dbReference type="AlphaFoldDB" id="G5IXU8"/>
<gene>
    <name evidence="6" type="ORF">CWATWH0003_0103</name>
</gene>
<dbReference type="GeneID" id="88764078"/>
<reference evidence="6 7" key="1">
    <citation type="journal article" date="2011" name="Front. Microbiol.">
        <title>Two Strains of Crocosphaera watsonii with Highly Conserved Genomes are Distinguished by Strain-Specific Features.</title>
        <authorList>
            <person name="Bench S.R."/>
            <person name="Ilikchyan I.N."/>
            <person name="Tripp H.J."/>
            <person name="Zehr J.P."/>
        </authorList>
    </citation>
    <scope>NUCLEOTIDE SEQUENCE [LARGE SCALE GENOMIC DNA]</scope>
    <source>
        <strain evidence="6 7">WH 0003</strain>
    </source>
</reference>
<dbReference type="Pfam" id="PF07176">
    <property type="entry name" value="DUF1400"/>
    <property type="match status" value="1"/>
</dbReference>
<keyword evidence="1" id="KW-0378">Hydrolase</keyword>
<dbReference type="Proteomes" id="UP000003477">
    <property type="component" value="Unassembled WGS sequence"/>
</dbReference>
<feature type="domain" description="DUF1400" evidence="5">
    <location>
        <begin position="27"/>
        <end position="155"/>
    </location>
</feature>
<dbReference type="InterPro" id="IPR010802">
    <property type="entry name" value="DUF1400"/>
</dbReference>
<dbReference type="PANTHER" id="PTHR10272:SF13">
    <property type="entry name" value="POLY(ETHYLENE TEREPHTHALATE) HYDROLASE"/>
    <property type="match status" value="1"/>
</dbReference>
<organism evidence="6 7">
    <name type="scientific">Crocosphaera watsonii WH 0003</name>
    <dbReference type="NCBI Taxonomy" id="423471"/>
    <lineage>
        <taxon>Bacteria</taxon>
        <taxon>Bacillati</taxon>
        <taxon>Cyanobacteriota</taxon>
        <taxon>Cyanophyceae</taxon>
        <taxon>Oscillatoriophycideae</taxon>
        <taxon>Chroococcales</taxon>
        <taxon>Aphanothecaceae</taxon>
        <taxon>Crocosphaera</taxon>
    </lineage>
</organism>
<evidence type="ECO:0000256" key="1">
    <source>
        <dbReference type="ARBA" id="ARBA00022801"/>
    </source>
</evidence>
<dbReference type="SUPFAM" id="SSF53474">
    <property type="entry name" value="alpha/beta-Hydrolases"/>
    <property type="match status" value="1"/>
</dbReference>
<evidence type="ECO:0000256" key="3">
    <source>
        <dbReference type="ARBA" id="ARBA00023098"/>
    </source>
</evidence>
<dbReference type="PANTHER" id="PTHR10272">
    <property type="entry name" value="PLATELET-ACTIVATING FACTOR ACETYLHYDROLASE"/>
    <property type="match status" value="1"/>
</dbReference>
<sequence length="557" mass="63662">MFNFTKKWQNILLLSLSCLCFSLPSVAAERINIIWQSLRLTLEVNSLEQFADEGVINQELDFYLQTAGLDDEQRKSLREILVIQYPIDGVQLSKFLNTPTGEILLERLGILVSLPGGRNGKYLLRGALIQAALDKEKGFSLINILRYLATDIQLNVDEIQKTLDYQQRLALATNSLTKNASEISNKKITESNIDYTNIPDIRKQGKYGFNPVKIIKLTDQNRQRTFDLHLYQPKNRQPQKTPVIIVSHGLASHPNDFSSLGKQLASYGFLVAIPQHIGSDQQQLENMLNGYSRELYDLQEFINRPLDITYVLDELERRNKQEFNNRLSLDKVGVIGHSFGGYTALSVAGATWDFQNIKNYCNRQVWEANLSMLLQCQTLDLPKQEYNFRDSRVAAIAIINPVNSVIFGSQGLSKIDIPIIISAGTNDPATPPIIEQIRTFAWVKSEDKYLFVMEGQAHFLNPPEQNNQINNLINLLVDFKNVDDNLFTTYNNTKSIAFLKFHIAENNDYELYLYPSYWQQISDENYPIYWLDKSAVNELVNTYNRFKPAAIPTLSPN</sequence>
<dbReference type="PATRIC" id="fig|423471.3.peg.95"/>
<proteinExistence type="predicted"/>
<accession>G5IXU8</accession>